<proteinExistence type="predicted"/>
<organism evidence="1">
    <name type="scientific">Hexamita inflata</name>
    <dbReference type="NCBI Taxonomy" id="28002"/>
    <lineage>
        <taxon>Eukaryota</taxon>
        <taxon>Metamonada</taxon>
        <taxon>Diplomonadida</taxon>
        <taxon>Hexamitidae</taxon>
        <taxon>Hexamitinae</taxon>
        <taxon>Hexamita</taxon>
    </lineage>
</organism>
<sequence>MNNILKTSSLANSLQILDEHQHLSSEVRLVPAFVEEHVYYLGRLAMGQVARKIQQLQLCRPRSSLRTGATKDFRSTVAVDTGSCTVYSFELFPRRSAGCAF</sequence>
<protein>
    <submittedName>
        <fullName evidence="2">Hypothetical_protein</fullName>
    </submittedName>
</protein>
<evidence type="ECO:0000313" key="1">
    <source>
        <dbReference type="EMBL" id="CAI9941922.1"/>
    </source>
</evidence>
<dbReference type="EMBL" id="CATOUU010000697">
    <property type="protein sequence ID" value="CAI9941922.1"/>
    <property type="molecule type" value="Genomic_DNA"/>
</dbReference>
<reference evidence="1" key="1">
    <citation type="submission" date="2023-06" db="EMBL/GenBank/DDBJ databases">
        <authorList>
            <person name="Kurt Z."/>
        </authorList>
    </citation>
    <scope>NUCLEOTIDE SEQUENCE</scope>
</reference>
<keyword evidence="3" id="KW-1185">Reference proteome</keyword>
<evidence type="ECO:0000313" key="3">
    <source>
        <dbReference type="Proteomes" id="UP001642409"/>
    </source>
</evidence>
<dbReference type="Proteomes" id="UP001642409">
    <property type="component" value="Unassembled WGS sequence"/>
</dbReference>
<comment type="caution">
    <text evidence="1">The sequence shown here is derived from an EMBL/GenBank/DDBJ whole genome shotgun (WGS) entry which is preliminary data.</text>
</comment>
<dbReference type="EMBL" id="CAXDID020000030">
    <property type="protein sequence ID" value="CAL5993423.1"/>
    <property type="molecule type" value="Genomic_DNA"/>
</dbReference>
<evidence type="ECO:0000313" key="2">
    <source>
        <dbReference type="EMBL" id="CAL5993423.1"/>
    </source>
</evidence>
<name>A0AA86U8U5_9EUKA</name>
<gene>
    <name evidence="2" type="ORF">HINF_LOCUS13057</name>
    <name evidence="1" type="ORF">HINF_LOCUS29567</name>
</gene>
<dbReference type="AlphaFoldDB" id="A0AA86U8U5"/>
<accession>A0AA86U8U5</accession>
<reference evidence="2 3" key="2">
    <citation type="submission" date="2024-07" db="EMBL/GenBank/DDBJ databases">
        <authorList>
            <person name="Akdeniz Z."/>
        </authorList>
    </citation>
    <scope>NUCLEOTIDE SEQUENCE [LARGE SCALE GENOMIC DNA]</scope>
</reference>